<dbReference type="InterPro" id="IPR050313">
    <property type="entry name" value="Carb_Metab_HTH_regulators"/>
</dbReference>
<sequence>MLQAVLSGMTEVSALCEHFGISEVTVRRDLRALADERLILRTYGGAASVAAHVPEESLDERSHSFRAEKEAIGRAAARHVAEGDTIFLDSGTTTAALARALHSRRDIHVVTNNLLVVQTLAGSGVPLTLLGGEVREPSMSTLGPLAQLMLTRISVDKAFVGADGVVPGRGLCEATADQAWLKECLMRQAAQVYVLATSDKLNRSSQQHWAPIDGPWRLITDADAAHAGLRAFEAVPAVTIESVRARKGEAA</sequence>
<dbReference type="Gene3D" id="3.40.50.1360">
    <property type="match status" value="1"/>
</dbReference>
<dbReference type="Pfam" id="PF00455">
    <property type="entry name" value="DeoRC"/>
    <property type="match status" value="1"/>
</dbReference>
<dbReference type="SUPFAM" id="SSF100950">
    <property type="entry name" value="NagB/RpiA/CoA transferase-like"/>
    <property type="match status" value="1"/>
</dbReference>
<protein>
    <submittedName>
        <fullName evidence="4">Transcriptional regulator, DeoR family</fullName>
    </submittedName>
</protein>
<accession>A0A1X7H918</accession>
<keyword evidence="2" id="KW-0804">Transcription</keyword>
<dbReference type="InterPro" id="IPR037171">
    <property type="entry name" value="NagB/RpiA_transferase-like"/>
</dbReference>
<dbReference type="SMART" id="SM00420">
    <property type="entry name" value="HTH_DEOR"/>
    <property type="match status" value="1"/>
</dbReference>
<feature type="domain" description="HTH deoR-type" evidence="3">
    <location>
        <begin position="1"/>
        <end position="48"/>
    </location>
</feature>
<evidence type="ECO:0000259" key="3">
    <source>
        <dbReference type="PROSITE" id="PS51000"/>
    </source>
</evidence>
<reference evidence="5" key="1">
    <citation type="submission" date="2017-04" db="EMBL/GenBank/DDBJ databases">
        <authorList>
            <person name="Varghese N."/>
            <person name="Submissions S."/>
        </authorList>
    </citation>
    <scope>NUCLEOTIDE SEQUENCE [LARGE SCALE GENOMIC DNA]</scope>
    <source>
        <strain evidence="5">Ballard 720</strain>
    </source>
</reference>
<dbReference type="Proteomes" id="UP000192911">
    <property type="component" value="Unassembled WGS sequence"/>
</dbReference>
<dbReference type="InterPro" id="IPR036390">
    <property type="entry name" value="WH_DNA-bd_sf"/>
</dbReference>
<dbReference type="SMART" id="SM01134">
    <property type="entry name" value="DeoRC"/>
    <property type="match status" value="1"/>
</dbReference>
<dbReference type="InterPro" id="IPR001034">
    <property type="entry name" value="DeoR_HTH"/>
</dbReference>
<keyword evidence="1" id="KW-0805">Transcription regulation</keyword>
<dbReference type="EMBL" id="FXAH01000024">
    <property type="protein sequence ID" value="SMF81850.1"/>
    <property type="molecule type" value="Genomic_DNA"/>
</dbReference>
<organism evidence="4 5">
    <name type="scientific">Trinickia caryophylli</name>
    <name type="common">Paraburkholderia caryophylli</name>
    <dbReference type="NCBI Taxonomy" id="28094"/>
    <lineage>
        <taxon>Bacteria</taxon>
        <taxon>Pseudomonadati</taxon>
        <taxon>Pseudomonadota</taxon>
        <taxon>Betaproteobacteria</taxon>
        <taxon>Burkholderiales</taxon>
        <taxon>Burkholderiaceae</taxon>
        <taxon>Trinickia</taxon>
    </lineage>
</organism>
<evidence type="ECO:0000313" key="5">
    <source>
        <dbReference type="Proteomes" id="UP000192911"/>
    </source>
</evidence>
<gene>
    <name evidence="4" type="ORF">SAMN06295900_12419</name>
</gene>
<dbReference type="PRINTS" id="PR00037">
    <property type="entry name" value="HTHLACR"/>
</dbReference>
<evidence type="ECO:0000256" key="2">
    <source>
        <dbReference type="ARBA" id="ARBA00023163"/>
    </source>
</evidence>
<proteinExistence type="predicted"/>
<dbReference type="PANTHER" id="PTHR30363">
    <property type="entry name" value="HTH-TYPE TRANSCRIPTIONAL REGULATOR SRLR-RELATED"/>
    <property type="match status" value="1"/>
</dbReference>
<dbReference type="SUPFAM" id="SSF46785">
    <property type="entry name" value="Winged helix' DNA-binding domain"/>
    <property type="match status" value="1"/>
</dbReference>
<dbReference type="InterPro" id="IPR014036">
    <property type="entry name" value="DeoR-like_C"/>
</dbReference>
<dbReference type="STRING" id="28094.SAMN06295900_12419"/>
<dbReference type="Pfam" id="PF08220">
    <property type="entry name" value="HTH_DeoR"/>
    <property type="match status" value="1"/>
</dbReference>
<dbReference type="GO" id="GO:0003700">
    <property type="term" value="F:DNA-binding transcription factor activity"/>
    <property type="evidence" value="ECO:0007669"/>
    <property type="project" value="InterPro"/>
</dbReference>
<dbReference type="AlphaFoldDB" id="A0A1X7H918"/>
<evidence type="ECO:0000313" key="4">
    <source>
        <dbReference type="EMBL" id="SMF81850.1"/>
    </source>
</evidence>
<keyword evidence="5" id="KW-1185">Reference proteome</keyword>
<name>A0A1X7H918_TRICW</name>
<evidence type="ECO:0000256" key="1">
    <source>
        <dbReference type="ARBA" id="ARBA00023015"/>
    </source>
</evidence>
<dbReference type="PROSITE" id="PS51000">
    <property type="entry name" value="HTH_DEOR_2"/>
    <property type="match status" value="1"/>
</dbReference>
<dbReference type="PANTHER" id="PTHR30363:SF44">
    <property type="entry name" value="AGA OPERON TRANSCRIPTIONAL REPRESSOR-RELATED"/>
    <property type="match status" value="1"/>
</dbReference>